<dbReference type="PANTHER" id="PTHR48109:SF4">
    <property type="entry name" value="DIHYDROOROTATE DEHYDROGENASE (QUINONE), MITOCHONDRIAL"/>
    <property type="match status" value="1"/>
</dbReference>
<name>A0A3B0MQT7_THEAN</name>
<dbReference type="AlphaFoldDB" id="A0A3B0MQT7"/>
<evidence type="ECO:0000313" key="13">
    <source>
        <dbReference type="EMBL" id="SVP91927.1"/>
    </source>
</evidence>
<evidence type="ECO:0000256" key="9">
    <source>
        <dbReference type="ARBA" id="ARBA00023002"/>
    </source>
</evidence>
<dbReference type="SUPFAM" id="SSF51395">
    <property type="entry name" value="FMN-linked oxidoreductases"/>
    <property type="match status" value="1"/>
</dbReference>
<comment type="pathway">
    <text evidence="3">Pyrimidine metabolism; UMP biosynthesis via de novo pathway; orotate from (S)-dihydroorotate (quinone route): step 1/1.</text>
</comment>
<dbReference type="InterPro" id="IPR005720">
    <property type="entry name" value="Dihydroorotate_DH_cat"/>
</dbReference>
<evidence type="ECO:0000256" key="1">
    <source>
        <dbReference type="ARBA" id="ARBA00001917"/>
    </source>
</evidence>
<evidence type="ECO:0000259" key="12">
    <source>
        <dbReference type="Pfam" id="PF01180"/>
    </source>
</evidence>
<dbReference type="InterPro" id="IPR005719">
    <property type="entry name" value="Dihydroorotate_DH_2"/>
</dbReference>
<comment type="similarity">
    <text evidence="4">Belongs to the dihydroorotate dehydrogenase family. Type 2 subfamily.</text>
</comment>
<evidence type="ECO:0000256" key="11">
    <source>
        <dbReference type="ARBA" id="ARBA00048639"/>
    </source>
</evidence>
<evidence type="ECO:0000313" key="14">
    <source>
        <dbReference type="EMBL" id="SVP92204.1"/>
    </source>
</evidence>
<evidence type="ECO:0000256" key="10">
    <source>
        <dbReference type="ARBA" id="ARBA00023136"/>
    </source>
</evidence>
<sequence>MGVGAYACMRNPNCPIYDGILYGLRKWVDPEDSHKLSIFLAKLGLTPVDYSIDPPILYNNIKHIKIFNPIGMAAGYDKNCEVALEILRLGFGFIELGTVLPKPQPGNPKPRLFRLPNSKALINCLGFNSLGIDTAVENMKATRARQKKDPLTKDSIIGISIGKNLDGEILSDVSYCIQKIGLYSDYLCINVSSPNTPNLRDNQKREPLIKLIKTSKKSLEDLDKRVSTENLSYINTTKTKPLLFFKISALEHNLDGLILTNTTVMRPENLKEELEKAGNPRGGLSGNPLKEHSKRIVFEMYKLTNGKIPIIACGGISTAQDALEMIEAGASVCQLFTGLVYHGPKLPSLIKKDLANLLNKKGYKNIKEAIGSVHNKK</sequence>
<dbReference type="GO" id="GO:0044205">
    <property type="term" value="P:'de novo' UMP biosynthetic process"/>
    <property type="evidence" value="ECO:0007669"/>
    <property type="project" value="UniProtKB-UniPathway"/>
</dbReference>
<reference evidence="14" key="1">
    <citation type="submission" date="2018-07" db="EMBL/GenBank/DDBJ databases">
        <authorList>
            <person name="Quirk P.G."/>
            <person name="Krulwich T.A."/>
        </authorList>
    </citation>
    <scope>NUCLEOTIDE SEQUENCE</scope>
    <source>
        <strain evidence="14">Anand</strain>
    </source>
</reference>
<evidence type="ECO:0000256" key="8">
    <source>
        <dbReference type="ARBA" id="ARBA00022643"/>
    </source>
</evidence>
<dbReference type="GO" id="GO:0005743">
    <property type="term" value="C:mitochondrial inner membrane"/>
    <property type="evidence" value="ECO:0007669"/>
    <property type="project" value="TreeGrafter"/>
</dbReference>
<comment type="subcellular location">
    <subcellularLocation>
        <location evidence="2">Membrane</location>
    </subcellularLocation>
</comment>
<keyword evidence="8" id="KW-0288">FMN</keyword>
<evidence type="ECO:0000256" key="5">
    <source>
        <dbReference type="ARBA" id="ARBA00012791"/>
    </source>
</evidence>
<comment type="catalytic activity">
    <reaction evidence="11">
        <text>(S)-dihydroorotate + a quinone = orotate + a quinol</text>
        <dbReference type="Rhea" id="RHEA:30187"/>
        <dbReference type="ChEBI" id="CHEBI:24646"/>
        <dbReference type="ChEBI" id="CHEBI:30839"/>
        <dbReference type="ChEBI" id="CHEBI:30864"/>
        <dbReference type="ChEBI" id="CHEBI:132124"/>
        <dbReference type="EC" id="1.3.5.2"/>
    </reaction>
</comment>
<dbReference type="CDD" id="cd04738">
    <property type="entry name" value="DHOD_2_like"/>
    <property type="match status" value="1"/>
</dbReference>
<dbReference type="UniPathway" id="UPA00070">
    <property type="reaction ID" value="UER00946"/>
</dbReference>
<dbReference type="EMBL" id="UIVT01000002">
    <property type="protein sequence ID" value="SVP91927.1"/>
    <property type="molecule type" value="Genomic_DNA"/>
</dbReference>
<dbReference type="GO" id="GO:0106430">
    <property type="term" value="F:dihydroorotate dehydrogenase (quinone) activity"/>
    <property type="evidence" value="ECO:0007669"/>
    <property type="project" value="UniProtKB-EC"/>
</dbReference>
<evidence type="ECO:0000256" key="2">
    <source>
        <dbReference type="ARBA" id="ARBA00004370"/>
    </source>
</evidence>
<keyword evidence="10" id="KW-0472">Membrane</keyword>
<dbReference type="NCBIfam" id="NF003652">
    <property type="entry name" value="PRK05286.2-5"/>
    <property type="match status" value="1"/>
</dbReference>
<gene>
    <name evidence="13" type="ORF">TAT_000200400</name>
    <name evidence="14" type="ORF">TAV_000200700</name>
</gene>
<evidence type="ECO:0000256" key="4">
    <source>
        <dbReference type="ARBA" id="ARBA00005359"/>
    </source>
</evidence>
<dbReference type="InterPro" id="IPR050074">
    <property type="entry name" value="DHO_dehydrogenase"/>
</dbReference>
<dbReference type="Pfam" id="PF01180">
    <property type="entry name" value="DHO_dh"/>
    <property type="match status" value="1"/>
</dbReference>
<accession>A0A3B0MQT7</accession>
<dbReference type="InterPro" id="IPR001295">
    <property type="entry name" value="Dihydroorotate_DH_CS"/>
</dbReference>
<dbReference type="PANTHER" id="PTHR48109">
    <property type="entry name" value="DIHYDROOROTATE DEHYDROGENASE (QUINONE), MITOCHONDRIAL-RELATED"/>
    <property type="match status" value="1"/>
</dbReference>
<keyword evidence="9" id="KW-0560">Oxidoreductase</keyword>
<dbReference type="EC" id="1.3.5.2" evidence="5"/>
<dbReference type="NCBIfam" id="TIGR01036">
    <property type="entry name" value="pyrD_sub2"/>
    <property type="match status" value="1"/>
</dbReference>
<organism evidence="14">
    <name type="scientific">Theileria annulata</name>
    <dbReference type="NCBI Taxonomy" id="5874"/>
    <lineage>
        <taxon>Eukaryota</taxon>
        <taxon>Sar</taxon>
        <taxon>Alveolata</taxon>
        <taxon>Apicomplexa</taxon>
        <taxon>Aconoidasida</taxon>
        <taxon>Piroplasmida</taxon>
        <taxon>Theileriidae</taxon>
        <taxon>Theileria</taxon>
    </lineage>
</organism>
<comment type="cofactor">
    <cofactor evidence="1">
        <name>FMN</name>
        <dbReference type="ChEBI" id="CHEBI:58210"/>
    </cofactor>
</comment>
<evidence type="ECO:0000256" key="3">
    <source>
        <dbReference type="ARBA" id="ARBA00005161"/>
    </source>
</evidence>
<evidence type="ECO:0000256" key="6">
    <source>
        <dbReference type="ARBA" id="ARBA00017599"/>
    </source>
</evidence>
<keyword evidence="7" id="KW-0285">Flavoprotein</keyword>
<dbReference type="Gene3D" id="3.20.20.70">
    <property type="entry name" value="Aldolase class I"/>
    <property type="match status" value="1"/>
</dbReference>
<dbReference type="PROSITE" id="PS00912">
    <property type="entry name" value="DHODEHASE_2"/>
    <property type="match status" value="1"/>
</dbReference>
<dbReference type="EMBL" id="UIVS01000002">
    <property type="protein sequence ID" value="SVP92204.1"/>
    <property type="molecule type" value="Genomic_DNA"/>
</dbReference>
<dbReference type="InterPro" id="IPR013785">
    <property type="entry name" value="Aldolase_TIM"/>
</dbReference>
<dbReference type="GO" id="GO:0006207">
    <property type="term" value="P:'de novo' pyrimidine nucleobase biosynthetic process"/>
    <property type="evidence" value="ECO:0007669"/>
    <property type="project" value="InterPro"/>
</dbReference>
<feature type="domain" description="Dihydroorotate dehydrogenase catalytic" evidence="12">
    <location>
        <begin position="57"/>
        <end position="358"/>
    </location>
</feature>
<proteinExistence type="inferred from homology"/>
<dbReference type="VEuPathDB" id="PiroplasmaDB:TA11695"/>
<protein>
    <recommendedName>
        <fullName evidence="6">Dihydroorotate dehydrogenase (quinone), mitochondrial</fullName>
        <ecNumber evidence="5">1.3.5.2</ecNumber>
    </recommendedName>
</protein>
<evidence type="ECO:0000256" key="7">
    <source>
        <dbReference type="ARBA" id="ARBA00022630"/>
    </source>
</evidence>